<dbReference type="PROSITE" id="PS51904">
    <property type="entry name" value="GLYCOSYL_HYDROL_F25_2"/>
    <property type="match status" value="1"/>
</dbReference>
<dbReference type="Proteomes" id="UP000193560">
    <property type="component" value="Unassembled WGS sequence"/>
</dbReference>
<keyword evidence="3" id="KW-0378">Hydrolase</keyword>
<dbReference type="AlphaFoldDB" id="A0A1X2I6E5"/>
<dbReference type="OrthoDB" id="2251794at2759"/>
<reference evidence="3 4" key="1">
    <citation type="submission" date="2016-07" db="EMBL/GenBank/DDBJ databases">
        <title>Pervasive Adenine N6-methylation of Active Genes in Fungi.</title>
        <authorList>
            <consortium name="DOE Joint Genome Institute"/>
            <person name="Mondo S.J."/>
            <person name="Dannebaum R.O."/>
            <person name="Kuo R.C."/>
            <person name="Labutti K."/>
            <person name="Haridas S."/>
            <person name="Kuo A."/>
            <person name="Salamov A."/>
            <person name="Ahrendt S.R."/>
            <person name="Lipzen A."/>
            <person name="Sullivan W."/>
            <person name="Andreopoulos W.B."/>
            <person name="Clum A."/>
            <person name="Lindquist E."/>
            <person name="Daum C."/>
            <person name="Ramamoorthy G.K."/>
            <person name="Gryganskyi A."/>
            <person name="Culley D."/>
            <person name="Magnuson J.K."/>
            <person name="James T.Y."/>
            <person name="O'Malley M.A."/>
            <person name="Stajich J.E."/>
            <person name="Spatafora J.W."/>
            <person name="Visel A."/>
            <person name="Grigoriev I.V."/>
        </authorList>
    </citation>
    <scope>NUCLEOTIDE SEQUENCE [LARGE SCALE GENOMIC DNA]</scope>
    <source>
        <strain evidence="3 4">NRRL 1336</strain>
    </source>
</reference>
<evidence type="ECO:0000256" key="1">
    <source>
        <dbReference type="ARBA" id="ARBA00010646"/>
    </source>
</evidence>
<name>A0A1X2I6E5_9FUNG</name>
<gene>
    <name evidence="3" type="ORF">BCR42DRAFT_441038</name>
</gene>
<dbReference type="SUPFAM" id="SSF51445">
    <property type="entry name" value="(Trans)glycosidases"/>
    <property type="match status" value="1"/>
</dbReference>
<comment type="similarity">
    <text evidence="1">Belongs to the glycosyl hydrolase 25 family.</text>
</comment>
<dbReference type="GO" id="GO:0016998">
    <property type="term" value="P:cell wall macromolecule catabolic process"/>
    <property type="evidence" value="ECO:0007669"/>
    <property type="project" value="InterPro"/>
</dbReference>
<evidence type="ECO:0000256" key="2">
    <source>
        <dbReference type="ARBA" id="ARBA00022729"/>
    </source>
</evidence>
<dbReference type="CDD" id="cd06416">
    <property type="entry name" value="GH25_Lys1-like"/>
    <property type="match status" value="1"/>
</dbReference>
<dbReference type="STRING" id="90262.A0A1X2I6E5"/>
<keyword evidence="2" id="KW-0732">Signal</keyword>
<dbReference type="EMBL" id="MCGE01000024">
    <property type="protein sequence ID" value="ORZ10420.1"/>
    <property type="molecule type" value="Genomic_DNA"/>
</dbReference>
<dbReference type="InterPro" id="IPR051595">
    <property type="entry name" value="GH25_Enzymes"/>
</dbReference>
<dbReference type="GO" id="GO:0009253">
    <property type="term" value="P:peptidoglycan catabolic process"/>
    <property type="evidence" value="ECO:0007669"/>
    <property type="project" value="InterPro"/>
</dbReference>
<organism evidence="3 4">
    <name type="scientific">Absidia repens</name>
    <dbReference type="NCBI Taxonomy" id="90262"/>
    <lineage>
        <taxon>Eukaryota</taxon>
        <taxon>Fungi</taxon>
        <taxon>Fungi incertae sedis</taxon>
        <taxon>Mucoromycota</taxon>
        <taxon>Mucoromycotina</taxon>
        <taxon>Mucoromycetes</taxon>
        <taxon>Mucorales</taxon>
        <taxon>Cunninghamellaceae</taxon>
        <taxon>Absidia</taxon>
    </lineage>
</organism>
<proteinExistence type="inferred from homology"/>
<keyword evidence="4" id="KW-1185">Reference proteome</keyword>
<dbReference type="PANTHER" id="PTHR23208:SF36">
    <property type="entry name" value="LYSOZYME-RELATED"/>
    <property type="match status" value="1"/>
</dbReference>
<sequence length="300" mass="33040">MYHSSSLYKPQSTSYASHLVQTSMVSHDESLLLNCLFSTNRRTASENSSTDPGLWIEEAPMDISRQNKSKMISTAFMYMVICLLVVLNSAKVQATKGVDVSSLTSESSFTCLKNQGYTHAVVRAYMEAWGNQPGGKVDPNFIQNYKNAKAAGLQVDMYVFPCTGRSSCKSAATQVSETIKVMNDNKMQIGTIWFDVEVDPQANNWPSVASNKETLTAFKDAWNGSKLNWGVYSSLSQWSTITGSGSWVMDSSKPLWYAHYDNTANFNDFGAFGGWSAPKMKQYAGGTSICSASVDLNYFA</sequence>
<dbReference type="Pfam" id="PF01183">
    <property type="entry name" value="Glyco_hydro_25"/>
    <property type="match status" value="1"/>
</dbReference>
<dbReference type="GO" id="GO:0007165">
    <property type="term" value="P:signal transduction"/>
    <property type="evidence" value="ECO:0007669"/>
    <property type="project" value="TreeGrafter"/>
</dbReference>
<dbReference type="Gene3D" id="3.20.20.80">
    <property type="entry name" value="Glycosidases"/>
    <property type="match status" value="1"/>
</dbReference>
<dbReference type="InterPro" id="IPR002053">
    <property type="entry name" value="Glyco_hydro_25"/>
</dbReference>
<comment type="caution">
    <text evidence="3">The sequence shown here is derived from an EMBL/GenBank/DDBJ whole genome shotgun (WGS) entry which is preliminary data.</text>
</comment>
<dbReference type="GO" id="GO:0003796">
    <property type="term" value="F:lysozyme activity"/>
    <property type="evidence" value="ECO:0007669"/>
    <property type="project" value="InterPro"/>
</dbReference>
<accession>A0A1X2I6E5</accession>
<dbReference type="PANTHER" id="PTHR23208">
    <property type="entry name" value="LYSOZYME PROTEIN"/>
    <property type="match status" value="1"/>
</dbReference>
<evidence type="ECO:0000313" key="4">
    <source>
        <dbReference type="Proteomes" id="UP000193560"/>
    </source>
</evidence>
<dbReference type="InterPro" id="IPR017853">
    <property type="entry name" value="GH"/>
</dbReference>
<protein>
    <submittedName>
        <fullName evidence="3">Glycoside hydrolase superfamily</fullName>
    </submittedName>
</protein>
<evidence type="ECO:0000313" key="3">
    <source>
        <dbReference type="EMBL" id="ORZ10420.1"/>
    </source>
</evidence>